<proteinExistence type="predicted"/>
<dbReference type="OrthoDB" id="278535at2759"/>
<keyword evidence="3" id="KW-1185">Reference proteome</keyword>
<sequence>MESENSTPPGPPIAVMDGSQPLKAVIESAISQVRDVISKNLPPLKMPAVNFIPNCPLVEDHKLAKEIIEAEMASLDIDKNNFGFPYVEPNYVLDYVVFVRRALLFEEYMLVPWVWGDKVSLLAYDENVYVHLPSYELLFHLQEVPAPVQELIQQLKAEMATKDSAAHNEEEEGAAAPPPPAAQAPSILFSLEATMLDGVLYISDMMRIGKCLGAHTTLQNRISKMQAALSQLPGPNGPGPLRCLRFYPVSQIRDCLRENPFARGALFINPDGMKSGQYDSRNYIYPCADVQTAQIRLWNGHMEDNGDWVFEALARNGDTEVPLNTMRGDEQQISVYIPDDVVSTYTINDGNIIECSLKEESGATTTAGKGGNVNAKKMNKGPSTTTFAFEKRCTWKTSTSTDYHQYAFIYPMAWSLDSFYQACESVKQVENDVQTAQGTEE</sequence>
<evidence type="ECO:0000313" key="2">
    <source>
        <dbReference type="EMBL" id="EPY18668.1"/>
    </source>
</evidence>
<evidence type="ECO:0000313" key="3">
    <source>
        <dbReference type="Proteomes" id="UP000015354"/>
    </source>
</evidence>
<accession>S9TQB6</accession>
<name>S9TQB6_9TRYP</name>
<protein>
    <submittedName>
        <fullName evidence="2">Uncharacterized protein</fullName>
    </submittedName>
</protein>
<dbReference type="Proteomes" id="UP000015354">
    <property type="component" value="Unassembled WGS sequence"/>
</dbReference>
<dbReference type="EMBL" id="ATMH01009822">
    <property type="protein sequence ID" value="EPY18668.1"/>
    <property type="molecule type" value="Genomic_DNA"/>
</dbReference>
<evidence type="ECO:0000256" key="1">
    <source>
        <dbReference type="SAM" id="MobiDB-lite"/>
    </source>
</evidence>
<gene>
    <name evidence="2" type="ORF">STCU_09822</name>
</gene>
<feature type="region of interest" description="Disordered" evidence="1">
    <location>
        <begin position="162"/>
        <end position="181"/>
    </location>
</feature>
<reference evidence="2 3" key="1">
    <citation type="journal article" date="2013" name="PLoS ONE">
        <title>Predicting the Proteins of Angomonas deanei, Strigomonas culicis and Their Respective Endosymbionts Reveals New Aspects of the Trypanosomatidae Family.</title>
        <authorList>
            <person name="Motta M.C."/>
            <person name="Martins A.C."/>
            <person name="de Souza S.S."/>
            <person name="Catta-Preta C.M."/>
            <person name="Silva R."/>
            <person name="Klein C.C."/>
            <person name="de Almeida L.G."/>
            <person name="de Lima Cunha O."/>
            <person name="Ciapina L.P."/>
            <person name="Brocchi M."/>
            <person name="Colabardini A.C."/>
            <person name="de Araujo Lima B."/>
            <person name="Machado C.R."/>
            <person name="de Almeida Soares C.M."/>
            <person name="Probst C.M."/>
            <person name="de Menezes C.B."/>
            <person name="Thompson C.E."/>
            <person name="Bartholomeu D.C."/>
            <person name="Gradia D.F."/>
            <person name="Pavoni D.P."/>
            <person name="Grisard E.C."/>
            <person name="Fantinatti-Garboggini F."/>
            <person name="Marchini F.K."/>
            <person name="Rodrigues-Luiz G.F."/>
            <person name="Wagner G."/>
            <person name="Goldman G.H."/>
            <person name="Fietto J.L."/>
            <person name="Elias M.C."/>
            <person name="Goldman M.H."/>
            <person name="Sagot M.F."/>
            <person name="Pereira M."/>
            <person name="Stoco P.H."/>
            <person name="de Mendonca-Neto R.P."/>
            <person name="Teixeira S.M."/>
            <person name="Maciel T.E."/>
            <person name="de Oliveira Mendes T.A."/>
            <person name="Urmenyi T.P."/>
            <person name="de Souza W."/>
            <person name="Schenkman S."/>
            <person name="de Vasconcelos A.T."/>
        </authorList>
    </citation>
    <scope>NUCLEOTIDE SEQUENCE [LARGE SCALE GENOMIC DNA]</scope>
</reference>
<comment type="caution">
    <text evidence="2">The sequence shown here is derived from an EMBL/GenBank/DDBJ whole genome shotgun (WGS) entry which is preliminary data.</text>
</comment>
<dbReference type="AlphaFoldDB" id="S9TQB6"/>
<organism evidence="2 3">
    <name type="scientific">Strigomonas culicis</name>
    <dbReference type="NCBI Taxonomy" id="28005"/>
    <lineage>
        <taxon>Eukaryota</taxon>
        <taxon>Discoba</taxon>
        <taxon>Euglenozoa</taxon>
        <taxon>Kinetoplastea</taxon>
        <taxon>Metakinetoplastina</taxon>
        <taxon>Trypanosomatida</taxon>
        <taxon>Trypanosomatidae</taxon>
        <taxon>Strigomonadinae</taxon>
        <taxon>Strigomonas</taxon>
    </lineage>
</organism>